<protein>
    <submittedName>
        <fullName evidence="6">F17f-G fimbrial adhesin</fullName>
    </submittedName>
</protein>
<dbReference type="Pfam" id="PF00419">
    <property type="entry name" value="Fimbrial"/>
    <property type="match status" value="1"/>
</dbReference>
<dbReference type="SUPFAM" id="SSF49401">
    <property type="entry name" value="Bacterial adhesins"/>
    <property type="match status" value="1"/>
</dbReference>
<comment type="similarity">
    <text evidence="2">Belongs to the fimbrial protein family.</text>
</comment>
<dbReference type="AlphaFoldDB" id="A0A109KW01"/>
<dbReference type="EMBL" id="LCYC01000039">
    <property type="protein sequence ID" value="KWV76458.1"/>
    <property type="molecule type" value="Genomic_DNA"/>
</dbReference>
<feature type="signal peptide" evidence="4">
    <location>
        <begin position="1"/>
        <end position="28"/>
    </location>
</feature>
<dbReference type="GO" id="GO:0043709">
    <property type="term" value="P:cell adhesion involved in single-species biofilm formation"/>
    <property type="evidence" value="ECO:0007669"/>
    <property type="project" value="TreeGrafter"/>
</dbReference>
<dbReference type="Gene3D" id="2.60.40.1090">
    <property type="entry name" value="Fimbrial-type adhesion domain"/>
    <property type="match status" value="1"/>
</dbReference>
<proteinExistence type="inferred from homology"/>
<dbReference type="PATRIC" id="fig|294.195.peg.2990"/>
<dbReference type="GO" id="GO:0009289">
    <property type="term" value="C:pilus"/>
    <property type="evidence" value="ECO:0007669"/>
    <property type="project" value="UniProtKB-SubCell"/>
</dbReference>
<dbReference type="PANTHER" id="PTHR33420:SF14">
    <property type="entry name" value="TYPE 1 FIMBRIN D-MANNOSE SPECIFIC ADHESIN"/>
    <property type="match status" value="1"/>
</dbReference>
<evidence type="ECO:0000313" key="6">
    <source>
        <dbReference type="EMBL" id="KWV76458.1"/>
    </source>
</evidence>
<evidence type="ECO:0000256" key="3">
    <source>
        <dbReference type="ARBA" id="ARBA00023263"/>
    </source>
</evidence>
<evidence type="ECO:0000256" key="4">
    <source>
        <dbReference type="SAM" id="SignalP"/>
    </source>
</evidence>
<accession>A0A109KW01</accession>
<dbReference type="InterPro" id="IPR050263">
    <property type="entry name" value="Bact_Fimbrial_Adh_Pro"/>
</dbReference>
<evidence type="ECO:0000259" key="5">
    <source>
        <dbReference type="Pfam" id="PF00419"/>
    </source>
</evidence>
<evidence type="ECO:0000313" key="7">
    <source>
        <dbReference type="Proteomes" id="UP000063434"/>
    </source>
</evidence>
<dbReference type="InterPro" id="IPR000259">
    <property type="entry name" value="Adhesion_dom_fimbrial"/>
</dbReference>
<dbReference type="PANTHER" id="PTHR33420">
    <property type="entry name" value="FIMBRIAL SUBUNIT ELFA-RELATED"/>
    <property type="match status" value="1"/>
</dbReference>
<keyword evidence="3" id="KW-0281">Fimbrium</keyword>
<keyword evidence="4" id="KW-0732">Signal</keyword>
<reference evidence="6 7" key="1">
    <citation type="submission" date="2015-05" db="EMBL/GenBank/DDBJ databases">
        <title>A genomic and transcriptomic approach to investigate the blue pigment phenotype in Pseudomonas fluorescens.</title>
        <authorList>
            <person name="Andreani N.A."/>
            <person name="Cardazzo B."/>
        </authorList>
    </citation>
    <scope>NUCLEOTIDE SEQUENCE [LARGE SCALE GENOMIC DNA]</scope>
    <source>
        <strain evidence="6 7">Ps_40</strain>
    </source>
</reference>
<feature type="chain" id="PRO_5007137788" evidence="4">
    <location>
        <begin position="29"/>
        <end position="347"/>
    </location>
</feature>
<sequence length="347" mass="36272">MISIRTQRLAGLVMMICVALVSAPHAQAKATCTPAPPTVLSVPRITVPANPVVGQALGNPDGYPVEVAHGLRCTYPPNLIVRYWSSTRIAREIPWTGRNFFHSGVVMPVHLTGVQGVGFAFMAQDRDVGPMQTVTTGVTVLRGPIHPGLPTWGLRGRLFFVVTGPIQGGTIAPQTFAGLYLYTSETHHAFNFGSVEVGPPSKPTCTVSTPSVAIPLGAVESRAFKGIGSVAGNATRTITLQCAGGGGAESDVLLTLTDQTQPANRSDQLTLTANSTAKGVALQLLFGNRLISYGPDAAAIGTPNQWLAGSTGNGTFQIPLTARYIQTGATVRPGTANGLATFTLAYR</sequence>
<comment type="subcellular location">
    <subcellularLocation>
        <location evidence="1">Fimbrium</location>
    </subcellularLocation>
</comment>
<dbReference type="Proteomes" id="UP000063434">
    <property type="component" value="Unassembled WGS sequence"/>
</dbReference>
<feature type="domain" description="Fimbrial-type adhesion" evidence="5">
    <location>
        <begin position="200"/>
        <end position="346"/>
    </location>
</feature>
<dbReference type="InterPro" id="IPR008966">
    <property type="entry name" value="Adhesion_dom_sf"/>
</dbReference>
<evidence type="ECO:0000256" key="1">
    <source>
        <dbReference type="ARBA" id="ARBA00004561"/>
    </source>
</evidence>
<organism evidence="6 7">
    <name type="scientific">Pseudomonas fluorescens</name>
    <dbReference type="NCBI Taxonomy" id="294"/>
    <lineage>
        <taxon>Bacteria</taxon>
        <taxon>Pseudomonadati</taxon>
        <taxon>Pseudomonadota</taxon>
        <taxon>Gammaproteobacteria</taxon>
        <taxon>Pseudomonadales</taxon>
        <taxon>Pseudomonadaceae</taxon>
        <taxon>Pseudomonas</taxon>
    </lineage>
</organism>
<name>A0A109KW01_PSEFL</name>
<comment type="caution">
    <text evidence="6">The sequence shown here is derived from an EMBL/GenBank/DDBJ whole genome shotgun (WGS) entry which is preliminary data.</text>
</comment>
<evidence type="ECO:0000256" key="2">
    <source>
        <dbReference type="ARBA" id="ARBA00006671"/>
    </source>
</evidence>
<dbReference type="InterPro" id="IPR036937">
    <property type="entry name" value="Adhesion_dom_fimbrial_sf"/>
</dbReference>
<gene>
    <name evidence="6" type="ORF">PFL603g_02799</name>
</gene>